<gene>
    <name evidence="1" type="ORF">K466DRAFT_605102</name>
</gene>
<dbReference type="AlphaFoldDB" id="A0A5C3NW14"/>
<protein>
    <recommendedName>
        <fullName evidence="3">F-box domain-containing protein</fullName>
    </recommendedName>
</protein>
<dbReference type="EMBL" id="ML211720">
    <property type="protein sequence ID" value="TFK80717.1"/>
    <property type="molecule type" value="Genomic_DNA"/>
</dbReference>
<name>A0A5C3NW14_9APHY</name>
<keyword evidence="2" id="KW-1185">Reference proteome</keyword>
<dbReference type="Proteomes" id="UP000308197">
    <property type="component" value="Unassembled WGS sequence"/>
</dbReference>
<evidence type="ECO:0008006" key="3">
    <source>
        <dbReference type="Google" id="ProtNLM"/>
    </source>
</evidence>
<reference evidence="1 2" key="1">
    <citation type="journal article" date="2019" name="Nat. Ecol. Evol.">
        <title>Megaphylogeny resolves global patterns of mushroom evolution.</title>
        <authorList>
            <person name="Varga T."/>
            <person name="Krizsan K."/>
            <person name="Foldi C."/>
            <person name="Dima B."/>
            <person name="Sanchez-Garcia M."/>
            <person name="Sanchez-Ramirez S."/>
            <person name="Szollosi G.J."/>
            <person name="Szarkandi J.G."/>
            <person name="Papp V."/>
            <person name="Albert L."/>
            <person name="Andreopoulos W."/>
            <person name="Angelini C."/>
            <person name="Antonin V."/>
            <person name="Barry K.W."/>
            <person name="Bougher N.L."/>
            <person name="Buchanan P."/>
            <person name="Buyck B."/>
            <person name="Bense V."/>
            <person name="Catcheside P."/>
            <person name="Chovatia M."/>
            <person name="Cooper J."/>
            <person name="Damon W."/>
            <person name="Desjardin D."/>
            <person name="Finy P."/>
            <person name="Geml J."/>
            <person name="Haridas S."/>
            <person name="Hughes K."/>
            <person name="Justo A."/>
            <person name="Karasinski D."/>
            <person name="Kautmanova I."/>
            <person name="Kiss B."/>
            <person name="Kocsube S."/>
            <person name="Kotiranta H."/>
            <person name="LaButti K.M."/>
            <person name="Lechner B.E."/>
            <person name="Liimatainen K."/>
            <person name="Lipzen A."/>
            <person name="Lukacs Z."/>
            <person name="Mihaltcheva S."/>
            <person name="Morgado L.N."/>
            <person name="Niskanen T."/>
            <person name="Noordeloos M.E."/>
            <person name="Ohm R.A."/>
            <person name="Ortiz-Santana B."/>
            <person name="Ovrebo C."/>
            <person name="Racz N."/>
            <person name="Riley R."/>
            <person name="Savchenko A."/>
            <person name="Shiryaev A."/>
            <person name="Soop K."/>
            <person name="Spirin V."/>
            <person name="Szebenyi C."/>
            <person name="Tomsovsky M."/>
            <person name="Tulloss R.E."/>
            <person name="Uehling J."/>
            <person name="Grigoriev I.V."/>
            <person name="Vagvolgyi C."/>
            <person name="Papp T."/>
            <person name="Martin F.M."/>
            <person name="Miettinen O."/>
            <person name="Hibbett D.S."/>
            <person name="Nagy L.G."/>
        </authorList>
    </citation>
    <scope>NUCLEOTIDE SEQUENCE [LARGE SCALE GENOMIC DNA]</scope>
    <source>
        <strain evidence="1 2">HHB13444</strain>
    </source>
</reference>
<sequence>MQLRVFLKPLAAFSSSLEEMTIVVRKKRMLPAFFQTAFPLFGGRAPRLKSLSISSPDPLFPSDIFPELLALHLSGFTHGSIIRSLAQLLRNAQSLETVHVHPRYPMGTTDNVLGVFSAGAPIHLPRMRRFCLTSLPGHLPWHRQGPHGPSLYTLLSQIIVPPSAVVTLQQTASYAMAIKVPRLYMPPSVGRMPVSVLTADERGTTVTTRGHSTYSITYQERLTACAIWGLHEVPPRQRPSLNRARV</sequence>
<evidence type="ECO:0000313" key="1">
    <source>
        <dbReference type="EMBL" id="TFK80717.1"/>
    </source>
</evidence>
<evidence type="ECO:0000313" key="2">
    <source>
        <dbReference type="Proteomes" id="UP000308197"/>
    </source>
</evidence>
<dbReference type="InParanoid" id="A0A5C3NW14"/>
<accession>A0A5C3NW14</accession>
<organism evidence="1 2">
    <name type="scientific">Polyporus arcularius HHB13444</name>
    <dbReference type="NCBI Taxonomy" id="1314778"/>
    <lineage>
        <taxon>Eukaryota</taxon>
        <taxon>Fungi</taxon>
        <taxon>Dikarya</taxon>
        <taxon>Basidiomycota</taxon>
        <taxon>Agaricomycotina</taxon>
        <taxon>Agaricomycetes</taxon>
        <taxon>Polyporales</taxon>
        <taxon>Polyporaceae</taxon>
        <taxon>Polyporus</taxon>
    </lineage>
</organism>
<proteinExistence type="predicted"/>